<dbReference type="Proteomes" id="UP000024635">
    <property type="component" value="Unassembled WGS sequence"/>
</dbReference>
<proteinExistence type="predicted"/>
<reference evidence="2" key="1">
    <citation type="journal article" date="2015" name="Nat. Genet.">
        <title>The genome and transcriptome of the zoonotic hookworm Ancylostoma ceylanicum identify infection-specific gene families.</title>
        <authorList>
            <person name="Schwarz E.M."/>
            <person name="Hu Y."/>
            <person name="Antoshechkin I."/>
            <person name="Miller M.M."/>
            <person name="Sternberg P.W."/>
            <person name="Aroian R.V."/>
        </authorList>
    </citation>
    <scope>NUCLEOTIDE SEQUENCE</scope>
    <source>
        <strain evidence="2">HY135</strain>
    </source>
</reference>
<organism evidence="1 2">
    <name type="scientific">Ancylostoma ceylanicum</name>
    <dbReference type="NCBI Taxonomy" id="53326"/>
    <lineage>
        <taxon>Eukaryota</taxon>
        <taxon>Metazoa</taxon>
        <taxon>Ecdysozoa</taxon>
        <taxon>Nematoda</taxon>
        <taxon>Chromadorea</taxon>
        <taxon>Rhabditida</taxon>
        <taxon>Rhabditina</taxon>
        <taxon>Rhabditomorpha</taxon>
        <taxon>Strongyloidea</taxon>
        <taxon>Ancylostomatidae</taxon>
        <taxon>Ancylostomatinae</taxon>
        <taxon>Ancylostoma</taxon>
    </lineage>
</organism>
<accession>A0A016WFN1</accession>
<dbReference type="OrthoDB" id="5831414at2759"/>
<gene>
    <name evidence="1" type="primary">Acey_s0716.g1787</name>
    <name evidence="1" type="synonym">Acey-T28F4.1</name>
    <name evidence="1" type="ORF">Y032_0716g1787</name>
</gene>
<sequence length="317" mass="35200">MDSFAMLNEEVFKHLCSLAIDKVSDKAERRKAGCGGMAMRKRLLIKNFVNDLCRKKDEQAEERVEDNHQHQGYEEMCVQSNEVEEAGNPIAYELQNSRASSEISDEDFEEGDVIVPEEDDMTPVHDIWLDSAAVPDNAPLSDSLLFESIHSNREGAIGRLGNKSSETRLSLYSLYSSVSESADDGDETLSACDPTESLLPNCLYDCSQSPTFDSPPLTSLSHITNLSSICDINNSSPIQPVLAEESDQIFLSLSNHKYSDLKTYNPELSLSSGSLPLQPINDPPRISCSVATKRRSDEFLLYDSISSEIGYQKKIKL</sequence>
<dbReference type="AlphaFoldDB" id="A0A016WFN1"/>
<keyword evidence="2" id="KW-1185">Reference proteome</keyword>
<comment type="caution">
    <text evidence="1">The sequence shown here is derived from an EMBL/GenBank/DDBJ whole genome shotgun (WGS) entry which is preliminary data.</text>
</comment>
<protein>
    <submittedName>
        <fullName evidence="1">Uncharacterized protein</fullName>
    </submittedName>
</protein>
<evidence type="ECO:0000313" key="1">
    <source>
        <dbReference type="EMBL" id="EYC38445.1"/>
    </source>
</evidence>
<evidence type="ECO:0000313" key="2">
    <source>
        <dbReference type="Proteomes" id="UP000024635"/>
    </source>
</evidence>
<name>A0A016WFN1_9BILA</name>
<dbReference type="EMBL" id="JARK01000316">
    <property type="protein sequence ID" value="EYC38445.1"/>
    <property type="molecule type" value="Genomic_DNA"/>
</dbReference>